<evidence type="ECO:0000313" key="1">
    <source>
        <dbReference type="EMBL" id="QEY26661.1"/>
    </source>
</evidence>
<keyword evidence="2" id="KW-1185">Reference proteome</keyword>
<organism evidence="1 2">
    <name type="scientific">Neisseria zalophi</name>
    <dbReference type="NCBI Taxonomy" id="640030"/>
    <lineage>
        <taxon>Bacteria</taxon>
        <taxon>Pseudomonadati</taxon>
        <taxon>Pseudomonadota</taxon>
        <taxon>Betaproteobacteria</taxon>
        <taxon>Neisseriales</taxon>
        <taxon>Neisseriaceae</taxon>
        <taxon>Neisseria</taxon>
    </lineage>
</organism>
<dbReference type="KEGG" id="nzl:D0T92_09060"/>
<name>A0A5J6PVG4_9NEIS</name>
<accession>A0A5J6PVG4</accession>
<dbReference type="EMBL" id="CP031700">
    <property type="protein sequence ID" value="QEY26661.1"/>
    <property type="molecule type" value="Genomic_DNA"/>
</dbReference>
<protein>
    <submittedName>
        <fullName evidence="1">Uncharacterized protein</fullName>
    </submittedName>
</protein>
<reference evidence="1 2" key="1">
    <citation type="submission" date="2018-08" db="EMBL/GenBank/DDBJ databases">
        <title>Neisseria zalophi ATCC BAA-2455 complete genome.</title>
        <authorList>
            <person name="Veseli I.A."/>
            <person name="Buttler R."/>
            <person name="Mascarenhas dos Santos A.C."/>
            <person name="Pombert J.-F."/>
        </authorList>
    </citation>
    <scope>NUCLEOTIDE SEQUENCE [LARGE SCALE GENOMIC DNA]</scope>
    <source>
        <strain evidence="1 2">ATCC BAA-2455</strain>
    </source>
</reference>
<evidence type="ECO:0000313" key="2">
    <source>
        <dbReference type="Proteomes" id="UP000325713"/>
    </source>
</evidence>
<sequence>MAVVELAWDGVQHILFVTKKEMGLMIYIYTKKLMALTLLLTTMACQPTDGNIDTKMIAGANKDRAILADVIRSSQEEVTPFGLVIGKATVKEALSKHPELIKAESSYVTYGNEVVQMPNTYALRLSDKLIAALQFDDSTDILQNVSIFGLKYDSFDQIKKELNSQYLPYKTFNLAEFEALGNEETTFENQREFLEKHKNEIALFKNNGVIIIIGKSVNTDDIIISYRNTKYFPVLKNKAEANIAGAKARAILADVIRSSQEEVAPFGLVIGKATVKEALSKYPELIKAESSYITYGNKVVQMPNAYALNLPNKLIAALQFDDSTDILQNVSIFGLKYDLFDQIKKELNSHYSPYEAFDLAEFEALNNGKTTFENQREFMEKHKNEIALFKNNGVIIMMGRSVNTDDIVIFYWNTKYFPVLKNKAEAN</sequence>
<dbReference type="Proteomes" id="UP000325713">
    <property type="component" value="Chromosome"/>
</dbReference>
<proteinExistence type="predicted"/>
<dbReference type="AlphaFoldDB" id="A0A5J6PVG4"/>
<gene>
    <name evidence="1" type="ORF">D0T92_09060</name>
</gene>